<protein>
    <submittedName>
        <fullName evidence="2">Uncharacterized protein</fullName>
    </submittedName>
</protein>
<accession>A0A397SYW5</accession>
<comment type="caution">
    <text evidence="2">The sequence shown here is derived from an EMBL/GenBank/DDBJ whole genome shotgun (WGS) entry which is preliminary data.</text>
</comment>
<proteinExistence type="predicted"/>
<dbReference type="AlphaFoldDB" id="A0A397SYW5"/>
<feature type="transmembrane region" description="Helical" evidence="1">
    <location>
        <begin position="12"/>
        <end position="35"/>
    </location>
</feature>
<evidence type="ECO:0000313" key="3">
    <source>
        <dbReference type="Proteomes" id="UP000265703"/>
    </source>
</evidence>
<keyword evidence="1" id="KW-0812">Transmembrane</keyword>
<reference evidence="2 3" key="1">
    <citation type="submission" date="2018-06" db="EMBL/GenBank/DDBJ databases">
        <title>Comparative genomics reveals the genomic features of Rhizophagus irregularis, R. cerebriforme, R. diaphanum and Gigaspora rosea, and their symbiotic lifestyle signature.</title>
        <authorList>
            <person name="Morin E."/>
            <person name="San Clemente H."/>
            <person name="Chen E.C.H."/>
            <person name="De La Providencia I."/>
            <person name="Hainaut M."/>
            <person name="Kuo A."/>
            <person name="Kohler A."/>
            <person name="Murat C."/>
            <person name="Tang N."/>
            <person name="Roy S."/>
            <person name="Loubradou J."/>
            <person name="Henrissat B."/>
            <person name="Grigoriev I.V."/>
            <person name="Corradi N."/>
            <person name="Roux C."/>
            <person name="Martin F.M."/>
        </authorList>
    </citation>
    <scope>NUCLEOTIDE SEQUENCE [LARGE SCALE GENOMIC DNA]</scope>
    <source>
        <strain evidence="2 3">DAOM 227022</strain>
    </source>
</reference>
<feature type="transmembrane region" description="Helical" evidence="1">
    <location>
        <begin position="55"/>
        <end position="81"/>
    </location>
</feature>
<keyword evidence="3" id="KW-1185">Reference proteome</keyword>
<dbReference type="EMBL" id="QKYT01000169">
    <property type="protein sequence ID" value="RIA90842.1"/>
    <property type="molecule type" value="Genomic_DNA"/>
</dbReference>
<gene>
    <name evidence="2" type="ORF">C1645_822852</name>
</gene>
<keyword evidence="1" id="KW-1133">Transmembrane helix</keyword>
<name>A0A397SYW5_9GLOM</name>
<organism evidence="2 3">
    <name type="scientific">Glomus cerebriforme</name>
    <dbReference type="NCBI Taxonomy" id="658196"/>
    <lineage>
        <taxon>Eukaryota</taxon>
        <taxon>Fungi</taxon>
        <taxon>Fungi incertae sedis</taxon>
        <taxon>Mucoromycota</taxon>
        <taxon>Glomeromycotina</taxon>
        <taxon>Glomeromycetes</taxon>
        <taxon>Glomerales</taxon>
        <taxon>Glomeraceae</taxon>
        <taxon>Glomus</taxon>
    </lineage>
</organism>
<keyword evidence="1" id="KW-0472">Membrane</keyword>
<dbReference type="Proteomes" id="UP000265703">
    <property type="component" value="Unassembled WGS sequence"/>
</dbReference>
<evidence type="ECO:0000313" key="2">
    <source>
        <dbReference type="EMBL" id="RIA90842.1"/>
    </source>
</evidence>
<sequence>MMLNNYNLRTVFEKYLILFLLNIFIIDNSFVYGLIPVPIKPINPGNKGENGGDKGSYTTVITLVFVMLALLLIILLALCWYKKHKNNRLIAPAPTITTENVKDVRIV</sequence>
<evidence type="ECO:0000256" key="1">
    <source>
        <dbReference type="SAM" id="Phobius"/>
    </source>
</evidence>